<dbReference type="AlphaFoldDB" id="A0A9N8RBF0"/>
<comment type="caution">
    <text evidence="2">The sequence shown here is derived from an EMBL/GenBank/DDBJ whole genome shotgun (WGS) entry which is preliminary data.</text>
</comment>
<organism evidence="2 3">
    <name type="scientific">Gibberella zeae</name>
    <name type="common">Wheat head blight fungus</name>
    <name type="synonym">Fusarium graminearum</name>
    <dbReference type="NCBI Taxonomy" id="5518"/>
    <lineage>
        <taxon>Eukaryota</taxon>
        <taxon>Fungi</taxon>
        <taxon>Dikarya</taxon>
        <taxon>Ascomycota</taxon>
        <taxon>Pezizomycotina</taxon>
        <taxon>Sordariomycetes</taxon>
        <taxon>Hypocreomycetidae</taxon>
        <taxon>Hypocreales</taxon>
        <taxon>Nectriaceae</taxon>
        <taxon>Fusarium</taxon>
    </lineage>
</organism>
<gene>
    <name evidence="2" type="ORF">MDCFG202_LOCUS211525</name>
</gene>
<evidence type="ECO:0000313" key="2">
    <source>
        <dbReference type="EMBL" id="CAG1980971.1"/>
    </source>
</evidence>
<dbReference type="Pfam" id="PF20183">
    <property type="entry name" value="DUF6546"/>
    <property type="match status" value="1"/>
</dbReference>
<name>A0A9N8RBF0_GIBZA</name>
<dbReference type="InterPro" id="IPR046676">
    <property type="entry name" value="DUF6546"/>
</dbReference>
<protein>
    <recommendedName>
        <fullName evidence="1">DUF6546 domain-containing protein</fullName>
    </recommendedName>
</protein>
<sequence>MDDHGCVNVDPLAHWIHKQLWSSSTLLLVGRFGVFVSITDCLSLHENVSGRNTSTGLEYDRPQFGIYKPTYGPKQEQQMMISKWKPRNGQLHKTKKKASKAIQRLSKLHQDCLEFLDQLSEEQTAQIDHIWLNIELTTYTCRVCRKWESLTQTDTNDRVIICAVVRLFSILAKWKHDEKRHLTLELNAYSPSDSAHWFKDCSFGAPAEDKFEVVARSRDFHDLKHGWWRGRVWEHPPNRAIGRPFVPSESLNFEKRGELPLVKVVTKFVLRRQCRRQLKPTALLQLWSALPRLEEIRYEPWQLGEGPLQLPWDLFYGGMISELPKSVKKVTVFEDFNENYLDLLQLGRGHDPHHNPDRVRQPSFHVGAVFATRSREGLEYLSVALLVDARHFFDVCDKNPHWRWDTLKSLTLTSRVMCKDEPDETNVLLTTAAHVAQRMPKLETMTLWNGSRGEACSFTYSRHPEDIYASVTW</sequence>
<proteinExistence type="predicted"/>
<accession>A0A9N8RBF0</accession>
<evidence type="ECO:0000259" key="1">
    <source>
        <dbReference type="Pfam" id="PF20183"/>
    </source>
</evidence>
<dbReference type="EMBL" id="CAJPIJ010000121">
    <property type="protein sequence ID" value="CAG1980971.1"/>
    <property type="molecule type" value="Genomic_DNA"/>
</dbReference>
<reference evidence="2" key="1">
    <citation type="submission" date="2021-03" db="EMBL/GenBank/DDBJ databases">
        <authorList>
            <person name="Alouane T."/>
            <person name="Langin T."/>
            <person name="Bonhomme L."/>
        </authorList>
    </citation>
    <scope>NUCLEOTIDE SEQUENCE</scope>
    <source>
        <strain evidence="2">MDC_Fg202</strain>
    </source>
</reference>
<dbReference type="Proteomes" id="UP000746612">
    <property type="component" value="Unassembled WGS sequence"/>
</dbReference>
<evidence type="ECO:0000313" key="3">
    <source>
        <dbReference type="Proteomes" id="UP000746612"/>
    </source>
</evidence>
<feature type="domain" description="DUF6546" evidence="1">
    <location>
        <begin position="323"/>
        <end position="473"/>
    </location>
</feature>